<reference evidence="2" key="1">
    <citation type="submission" date="2018-06" db="EMBL/GenBank/DDBJ databases">
        <authorList>
            <person name="Zhirakovskaya E."/>
        </authorList>
    </citation>
    <scope>NUCLEOTIDE SEQUENCE</scope>
</reference>
<dbReference type="EMBL" id="UOFD01000010">
    <property type="protein sequence ID" value="VAW50305.1"/>
    <property type="molecule type" value="Genomic_DNA"/>
</dbReference>
<feature type="domain" description="AbiEi antitoxin N-terminal" evidence="1">
    <location>
        <begin position="8"/>
        <end position="53"/>
    </location>
</feature>
<sequence>MKEESKRQQVIDLVRGQSVIRPRDLKEHSLPKDYLYILAQEGVIERVGRGLYQWPNKDLGRHHSLVEISKLAPNAVVALLSALNYHNMTTQNPHQIWLAIDRKAWRPEISYPPVRFVTMSAESLHSGVETHSIEGVSIKVFNPAKTVVDCFKYRGKVGLDVALEALREGWSARKFTIDELQGYAKICRVQKVMQPYLESLV</sequence>
<dbReference type="AlphaFoldDB" id="A0A3B0W382"/>
<name>A0A3B0W382_9ZZZZ</name>
<protein>
    <recommendedName>
        <fullName evidence="1">AbiEi antitoxin N-terminal domain-containing protein</fullName>
    </recommendedName>
</protein>
<gene>
    <name evidence="2" type="ORF">MNBD_GAMMA06-657</name>
</gene>
<dbReference type="Pfam" id="PF13338">
    <property type="entry name" value="AbiEi_4"/>
    <property type="match status" value="1"/>
</dbReference>
<proteinExistence type="predicted"/>
<evidence type="ECO:0000313" key="2">
    <source>
        <dbReference type="EMBL" id="VAW50305.1"/>
    </source>
</evidence>
<accession>A0A3B0W382</accession>
<dbReference type="InterPro" id="IPR025159">
    <property type="entry name" value="AbiEi_N"/>
</dbReference>
<evidence type="ECO:0000259" key="1">
    <source>
        <dbReference type="Pfam" id="PF13338"/>
    </source>
</evidence>
<organism evidence="2">
    <name type="scientific">hydrothermal vent metagenome</name>
    <dbReference type="NCBI Taxonomy" id="652676"/>
    <lineage>
        <taxon>unclassified sequences</taxon>
        <taxon>metagenomes</taxon>
        <taxon>ecological metagenomes</taxon>
    </lineage>
</organism>